<gene>
    <name evidence="2" type="ORF">LSTR_LSTR008688</name>
</gene>
<feature type="region of interest" description="Disordered" evidence="1">
    <location>
        <begin position="1"/>
        <end position="52"/>
    </location>
</feature>
<comment type="caution">
    <text evidence="2">The sequence shown here is derived from an EMBL/GenBank/DDBJ whole genome shotgun (WGS) entry which is preliminary data.</text>
</comment>
<dbReference type="EMBL" id="QKKF02035404">
    <property type="protein sequence ID" value="RZF32975.1"/>
    <property type="molecule type" value="Genomic_DNA"/>
</dbReference>
<name>A0A482WHH3_LAOST</name>
<accession>A0A482WHH3</accession>
<reference evidence="2 3" key="1">
    <citation type="journal article" date="2017" name="Gigascience">
        <title>Genome sequence of the small brown planthopper, Laodelphax striatellus.</title>
        <authorList>
            <person name="Zhu J."/>
            <person name="Jiang F."/>
            <person name="Wang X."/>
            <person name="Yang P."/>
            <person name="Bao Y."/>
            <person name="Zhao W."/>
            <person name="Wang W."/>
            <person name="Lu H."/>
            <person name="Wang Q."/>
            <person name="Cui N."/>
            <person name="Li J."/>
            <person name="Chen X."/>
            <person name="Luo L."/>
            <person name="Yu J."/>
            <person name="Kang L."/>
            <person name="Cui F."/>
        </authorList>
    </citation>
    <scope>NUCLEOTIDE SEQUENCE [LARGE SCALE GENOMIC DNA]</scope>
    <source>
        <strain evidence="2">Lst14</strain>
    </source>
</reference>
<dbReference type="AlphaFoldDB" id="A0A482WHH3"/>
<evidence type="ECO:0000256" key="1">
    <source>
        <dbReference type="SAM" id="MobiDB-lite"/>
    </source>
</evidence>
<dbReference type="SMR" id="A0A482WHH3"/>
<sequence>MWPESGLTPMKNRQQLPPRPRPKSARYEESRAFREAPSRKTPSPTDSNKASVTQYKRSLRLLGLLPKDFGLEHTRHHAKPQTQSVKPRVQTFLDKRTISHDDVRDAVLKEIEGDMKPANLRLCDEMKAMQGRHVIAKAVYEEWYFRKLEADRKIRQQTMMQKKIGQ</sequence>
<evidence type="ECO:0000313" key="3">
    <source>
        <dbReference type="Proteomes" id="UP000291343"/>
    </source>
</evidence>
<dbReference type="InParanoid" id="A0A482WHH3"/>
<proteinExistence type="predicted"/>
<protein>
    <submittedName>
        <fullName evidence="2">Uncharacterized protein</fullName>
    </submittedName>
</protein>
<evidence type="ECO:0000313" key="2">
    <source>
        <dbReference type="EMBL" id="RZF32975.1"/>
    </source>
</evidence>
<feature type="compositionally biased region" description="Polar residues" evidence="1">
    <location>
        <begin position="40"/>
        <end position="52"/>
    </location>
</feature>
<dbReference type="OrthoDB" id="6631377at2759"/>
<keyword evidence="3" id="KW-1185">Reference proteome</keyword>
<dbReference type="Proteomes" id="UP000291343">
    <property type="component" value="Unassembled WGS sequence"/>
</dbReference>
<organism evidence="2 3">
    <name type="scientific">Laodelphax striatellus</name>
    <name type="common">Small brown planthopper</name>
    <name type="synonym">Delphax striatella</name>
    <dbReference type="NCBI Taxonomy" id="195883"/>
    <lineage>
        <taxon>Eukaryota</taxon>
        <taxon>Metazoa</taxon>
        <taxon>Ecdysozoa</taxon>
        <taxon>Arthropoda</taxon>
        <taxon>Hexapoda</taxon>
        <taxon>Insecta</taxon>
        <taxon>Pterygota</taxon>
        <taxon>Neoptera</taxon>
        <taxon>Paraneoptera</taxon>
        <taxon>Hemiptera</taxon>
        <taxon>Auchenorrhyncha</taxon>
        <taxon>Fulgoroidea</taxon>
        <taxon>Delphacidae</taxon>
        <taxon>Criomorphinae</taxon>
        <taxon>Laodelphax</taxon>
    </lineage>
</organism>
<feature type="compositionally biased region" description="Basic and acidic residues" evidence="1">
    <location>
        <begin position="25"/>
        <end position="38"/>
    </location>
</feature>